<accession>A0A4V2URU5</accession>
<gene>
    <name evidence="1" type="ORF">EDD72_12411</name>
</gene>
<dbReference type="Proteomes" id="UP000295788">
    <property type="component" value="Unassembled WGS sequence"/>
</dbReference>
<dbReference type="RefSeq" id="WP_132770403.1">
    <property type="nucleotide sequence ID" value="NZ_SMAB01000024.1"/>
</dbReference>
<comment type="caution">
    <text evidence="1">The sequence shown here is derived from an EMBL/GenBank/DDBJ whole genome shotgun (WGS) entry which is preliminary data.</text>
</comment>
<dbReference type="EMBL" id="SMAB01000024">
    <property type="protein sequence ID" value="TCS78932.1"/>
    <property type="molecule type" value="Genomic_DNA"/>
</dbReference>
<evidence type="ECO:0000313" key="2">
    <source>
        <dbReference type="Proteomes" id="UP000295788"/>
    </source>
</evidence>
<evidence type="ECO:0000313" key="1">
    <source>
        <dbReference type="EMBL" id="TCS78932.1"/>
    </source>
</evidence>
<organism evidence="1 2">
    <name type="scientific">Tepidibacillus fermentans</name>
    <dbReference type="NCBI Taxonomy" id="1281767"/>
    <lineage>
        <taxon>Bacteria</taxon>
        <taxon>Bacillati</taxon>
        <taxon>Bacillota</taxon>
        <taxon>Bacilli</taxon>
        <taxon>Bacillales</taxon>
        <taxon>Bacillaceae</taxon>
        <taxon>Tepidibacillus</taxon>
    </lineage>
</organism>
<reference evidence="1 2" key="1">
    <citation type="submission" date="2019-03" db="EMBL/GenBank/DDBJ databases">
        <title>Genomic Encyclopedia of Type Strains, Phase IV (KMG-IV): sequencing the most valuable type-strain genomes for metagenomic binning, comparative biology and taxonomic classification.</title>
        <authorList>
            <person name="Goeker M."/>
        </authorList>
    </citation>
    <scope>NUCLEOTIDE SEQUENCE [LARGE SCALE GENOMIC DNA]</scope>
    <source>
        <strain evidence="1 2">DSM 23802</strain>
    </source>
</reference>
<protein>
    <submittedName>
        <fullName evidence="1">Uncharacterized protein</fullName>
    </submittedName>
</protein>
<dbReference type="AlphaFoldDB" id="A0A4V2URU5"/>
<proteinExistence type="predicted"/>
<dbReference type="OrthoDB" id="2086133at2"/>
<name>A0A4V2URU5_9BACI</name>
<sequence>MLFKKISIEQALDKNYLQDIGLIYGLVYSYNSVQLTRIEDLLIDRETLIEARFFNEDSEVHIFKRDELEAVIFMETEDDLDHSFSENHLLERFGDKLIIKHYLDYDQDGQAYIRYSRPANVIFREGEYYHAR</sequence>
<keyword evidence="2" id="KW-1185">Reference proteome</keyword>